<name>A0A2N9EZD0_FAGSY</name>
<gene>
    <name evidence="1" type="ORF">FSB_LOCUS7992</name>
</gene>
<protein>
    <submittedName>
        <fullName evidence="1">Uncharacterized protein</fullName>
    </submittedName>
</protein>
<dbReference type="AlphaFoldDB" id="A0A2N9EZD0"/>
<proteinExistence type="predicted"/>
<organism evidence="1">
    <name type="scientific">Fagus sylvatica</name>
    <name type="common">Beechnut</name>
    <dbReference type="NCBI Taxonomy" id="28930"/>
    <lineage>
        <taxon>Eukaryota</taxon>
        <taxon>Viridiplantae</taxon>
        <taxon>Streptophyta</taxon>
        <taxon>Embryophyta</taxon>
        <taxon>Tracheophyta</taxon>
        <taxon>Spermatophyta</taxon>
        <taxon>Magnoliopsida</taxon>
        <taxon>eudicotyledons</taxon>
        <taxon>Gunneridae</taxon>
        <taxon>Pentapetalae</taxon>
        <taxon>rosids</taxon>
        <taxon>fabids</taxon>
        <taxon>Fagales</taxon>
        <taxon>Fagaceae</taxon>
        <taxon>Fagus</taxon>
    </lineage>
</organism>
<dbReference type="EMBL" id="OIVN01000433">
    <property type="protein sequence ID" value="SPC80110.1"/>
    <property type="molecule type" value="Genomic_DNA"/>
</dbReference>
<evidence type="ECO:0000313" key="1">
    <source>
        <dbReference type="EMBL" id="SPC80110.1"/>
    </source>
</evidence>
<reference evidence="1" key="1">
    <citation type="submission" date="2018-02" db="EMBL/GenBank/DDBJ databases">
        <authorList>
            <person name="Cohen D.B."/>
            <person name="Kent A.D."/>
        </authorList>
    </citation>
    <scope>NUCLEOTIDE SEQUENCE</scope>
</reference>
<sequence length="157" mass="17336">MGAETTLWVLAEKRQKALLASSTSHSSPGHCVFEVENIFTLDKALKLREVIEATAKVECLFNPVTRTWNNSLLETEFLPDDVIAIKGIPLSSRPSPDRLIWKATSHGNYSVKSAYHLMKAEVDKANPSCSSNPNSKLWSCNNPRKALATSALIPQKD</sequence>
<accession>A0A2N9EZD0</accession>